<keyword evidence="6" id="KW-1185">Reference proteome</keyword>
<dbReference type="EMBL" id="JBIGHW010000014">
    <property type="protein sequence ID" value="MFG6442968.1"/>
    <property type="molecule type" value="Genomic_DNA"/>
</dbReference>
<dbReference type="SUPFAM" id="SSF52266">
    <property type="entry name" value="SGNH hydrolase"/>
    <property type="match status" value="1"/>
</dbReference>
<evidence type="ECO:0000256" key="2">
    <source>
        <dbReference type="ARBA" id="ARBA00022801"/>
    </source>
</evidence>
<dbReference type="RefSeq" id="WP_394400844.1">
    <property type="nucleotide sequence ID" value="NZ_JBIGHW010000014.1"/>
</dbReference>
<proteinExistence type="inferred from homology"/>
<dbReference type="PANTHER" id="PTHR43695:SF1">
    <property type="entry name" value="RHAMNOGALACTURONAN ACETYLESTERASE"/>
    <property type="match status" value="1"/>
</dbReference>
<evidence type="ECO:0000256" key="3">
    <source>
        <dbReference type="SAM" id="SignalP"/>
    </source>
</evidence>
<protein>
    <submittedName>
        <fullName evidence="5">Rhamnogalacturonan acetylesterase</fullName>
    </submittedName>
</protein>
<dbReference type="InterPro" id="IPR037459">
    <property type="entry name" value="RhgT-like"/>
</dbReference>
<evidence type="ECO:0000313" key="5">
    <source>
        <dbReference type="EMBL" id="MFG6442968.1"/>
    </source>
</evidence>
<dbReference type="Gene3D" id="2.60.120.430">
    <property type="entry name" value="Galactose-binding lectin"/>
    <property type="match status" value="1"/>
</dbReference>
<dbReference type="Gene3D" id="3.40.50.1110">
    <property type="entry name" value="SGNH hydrolase"/>
    <property type="match status" value="1"/>
</dbReference>
<gene>
    <name evidence="5" type="ORF">ACG0Z3_19940</name>
</gene>
<dbReference type="InterPro" id="IPR036514">
    <property type="entry name" value="SGNH_hydro_sf"/>
</dbReference>
<dbReference type="Proteomes" id="UP001606301">
    <property type="component" value="Unassembled WGS sequence"/>
</dbReference>
<reference evidence="5 6" key="1">
    <citation type="submission" date="2024-08" db="EMBL/GenBank/DDBJ databases">
        <authorList>
            <person name="Lu H."/>
        </authorList>
    </citation>
    <scope>NUCLEOTIDE SEQUENCE [LARGE SCALE GENOMIC DNA]</scope>
    <source>
        <strain evidence="5 6">LKC17W</strain>
    </source>
</reference>
<dbReference type="CDD" id="cd01821">
    <property type="entry name" value="Rhamnogalacturan_acetylesterase_like"/>
    <property type="match status" value="1"/>
</dbReference>
<feature type="domain" description="SGNH hydrolase-type esterase" evidence="4">
    <location>
        <begin position="182"/>
        <end position="343"/>
    </location>
</feature>
<organism evidence="5 6">
    <name type="scientific">Pelomonas margarita</name>
    <dbReference type="NCBI Taxonomy" id="3299031"/>
    <lineage>
        <taxon>Bacteria</taxon>
        <taxon>Pseudomonadati</taxon>
        <taxon>Pseudomonadota</taxon>
        <taxon>Betaproteobacteria</taxon>
        <taxon>Burkholderiales</taxon>
        <taxon>Sphaerotilaceae</taxon>
        <taxon>Roseateles</taxon>
    </lineage>
</organism>
<comment type="caution">
    <text evidence="5">The sequence shown here is derived from an EMBL/GenBank/DDBJ whole genome shotgun (WGS) entry which is preliminary data.</text>
</comment>
<evidence type="ECO:0000313" key="6">
    <source>
        <dbReference type="Proteomes" id="UP001606301"/>
    </source>
</evidence>
<evidence type="ECO:0000256" key="1">
    <source>
        <dbReference type="ARBA" id="ARBA00008668"/>
    </source>
</evidence>
<dbReference type="InterPro" id="IPR008979">
    <property type="entry name" value="Galactose-bd-like_sf"/>
</dbReference>
<keyword evidence="3" id="KW-0732">Signal</keyword>
<accession>A0ABW7FNQ9</accession>
<dbReference type="SUPFAM" id="SSF49785">
    <property type="entry name" value="Galactose-binding domain-like"/>
    <property type="match status" value="1"/>
</dbReference>
<dbReference type="PANTHER" id="PTHR43695">
    <property type="entry name" value="PUTATIVE (AFU_ORTHOLOGUE AFUA_2G17250)-RELATED"/>
    <property type="match status" value="1"/>
</dbReference>
<comment type="similarity">
    <text evidence="1">Belongs to the 'GDSL' lipolytic enzyme family.</text>
</comment>
<name>A0ABW7FNQ9_9BURK</name>
<feature type="signal peptide" evidence="3">
    <location>
        <begin position="1"/>
        <end position="18"/>
    </location>
</feature>
<feature type="chain" id="PRO_5046559582" evidence="3">
    <location>
        <begin position="19"/>
        <end position="421"/>
    </location>
</feature>
<sequence>MKPTLLLVASLLATPAWATEALRFNFDGQPAPGEQAVSADTAYSRERGHGFEAGEARNGAGLPYFFSVNLPEGNYRVTATLGGPAASDTTIKAELRRLQLDSVRVAAGRTETHSFIVNVRTANIAAVSGEPPIAAGRVKLKEREIQSEAWAWDRRLTLELNGTQPALRSLTIAPVTVPTVYLLGDSTVADQSGEPYASWGQMLTALFKPTVAVSNHAESGETFRDSLARRRIDKILSTLQPGDTVLLQFGHNDQKQQKDGSGNAQTYQAEMRTHAEAILARGGVPVIVSSMERRNFDPATGKLRPSLAEYTQAARAVAQAMKLAFIDLNAMSIQLYEALGPERSQAAHPVNNGKLDNTHHNNYGAMQLARLVALGLREARVPVAAHLRDDLGAIVPAQPQAPEQFRVAISPGFTQLRPLGD</sequence>
<evidence type="ECO:0000259" key="4">
    <source>
        <dbReference type="Pfam" id="PF13472"/>
    </source>
</evidence>
<keyword evidence="2" id="KW-0378">Hydrolase</keyword>
<dbReference type="Pfam" id="PF13472">
    <property type="entry name" value="Lipase_GDSL_2"/>
    <property type="match status" value="1"/>
</dbReference>
<dbReference type="InterPro" id="IPR013830">
    <property type="entry name" value="SGNH_hydro"/>
</dbReference>